<reference evidence="10 11" key="1">
    <citation type="journal article" date="2018" name="Nat. Ecol. Evol.">
        <title>Shark genomes provide insights into elasmobranch evolution and the origin of vertebrates.</title>
        <authorList>
            <person name="Hara Y"/>
            <person name="Yamaguchi K"/>
            <person name="Onimaru K"/>
            <person name="Kadota M"/>
            <person name="Koyanagi M"/>
            <person name="Keeley SD"/>
            <person name="Tatsumi K"/>
            <person name="Tanaka K"/>
            <person name="Motone F"/>
            <person name="Kageyama Y"/>
            <person name="Nozu R"/>
            <person name="Adachi N"/>
            <person name="Nishimura O"/>
            <person name="Nakagawa R"/>
            <person name="Tanegashima C"/>
            <person name="Kiyatake I"/>
            <person name="Matsumoto R"/>
            <person name="Murakumo K"/>
            <person name="Nishida K"/>
            <person name="Terakita A"/>
            <person name="Kuratani S"/>
            <person name="Sato K"/>
            <person name="Hyodo S Kuraku.S."/>
        </authorList>
    </citation>
    <scope>NUCLEOTIDE SEQUENCE [LARGE SCALE GENOMIC DNA]</scope>
</reference>
<evidence type="ECO:0000256" key="7">
    <source>
        <dbReference type="SAM" id="Coils"/>
    </source>
</evidence>
<keyword evidence="3 6" id="KW-0863">Zinc-finger</keyword>
<dbReference type="InterPro" id="IPR039669">
    <property type="entry name" value="TANK"/>
</dbReference>
<feature type="coiled-coil region" evidence="7">
    <location>
        <begin position="116"/>
        <end position="164"/>
    </location>
</feature>
<gene>
    <name evidence="10" type="ORF">chiPu_0000414</name>
</gene>
<evidence type="ECO:0000256" key="3">
    <source>
        <dbReference type="ARBA" id="ARBA00022771"/>
    </source>
</evidence>
<comment type="caution">
    <text evidence="10">The sequence shown here is derived from an EMBL/GenBank/DDBJ whole genome shotgun (WGS) entry which is preliminary data.</text>
</comment>
<keyword evidence="2" id="KW-0479">Metal-binding</keyword>
<dbReference type="PANTHER" id="PTHR15249">
    <property type="entry name" value="TRAF FAMILY MEMBER-ASSOCIATED NF-KAPPA-B ACTIVATOR"/>
    <property type="match status" value="1"/>
</dbReference>
<feature type="region of interest" description="Disordered" evidence="8">
    <location>
        <begin position="398"/>
        <end position="417"/>
    </location>
</feature>
<name>A0A401RV50_CHIPU</name>
<dbReference type="STRING" id="137246.A0A401RV50"/>
<dbReference type="InterPro" id="IPR041641">
    <property type="entry name" value="CALCOCO1/2_Zn_UBZ1"/>
</dbReference>
<dbReference type="OrthoDB" id="9937252at2759"/>
<dbReference type="PROSITE" id="PS51905">
    <property type="entry name" value="ZF_UBZ1"/>
    <property type="match status" value="1"/>
</dbReference>
<keyword evidence="4" id="KW-0862">Zinc</keyword>
<evidence type="ECO:0000256" key="5">
    <source>
        <dbReference type="ARBA" id="ARBA00023054"/>
    </source>
</evidence>
<dbReference type="EMBL" id="BEZZ01000005">
    <property type="protein sequence ID" value="GCC22030.1"/>
    <property type="molecule type" value="Genomic_DNA"/>
</dbReference>
<dbReference type="InterPro" id="IPR024581">
    <property type="entry name" value="TBD"/>
</dbReference>
<feature type="domain" description="UBZ1-type" evidence="9">
    <location>
        <begin position="464"/>
        <end position="491"/>
    </location>
</feature>
<keyword evidence="1" id="KW-0597">Phosphoprotein</keyword>
<evidence type="ECO:0000313" key="10">
    <source>
        <dbReference type="EMBL" id="GCC22030.1"/>
    </source>
</evidence>
<dbReference type="PANTHER" id="PTHR15249:SF0">
    <property type="entry name" value="TRAF FAMILY MEMBER-ASSOCIATED NF-KAPPA-B ACTIVATOR"/>
    <property type="match status" value="1"/>
</dbReference>
<protein>
    <recommendedName>
        <fullName evidence="9">UBZ1-type domain-containing protein</fullName>
    </recommendedName>
</protein>
<dbReference type="GO" id="GO:0043124">
    <property type="term" value="P:negative regulation of canonical NF-kappaB signal transduction"/>
    <property type="evidence" value="ECO:0007669"/>
    <property type="project" value="InterPro"/>
</dbReference>
<dbReference type="GO" id="GO:0008270">
    <property type="term" value="F:zinc ion binding"/>
    <property type="evidence" value="ECO:0007669"/>
    <property type="project" value="UniProtKB-KW"/>
</dbReference>
<proteinExistence type="predicted"/>
<sequence>MIFCVRNIDLVNMDKNNLGEQLNRAFEAYRQACMERDNIKKVSEQKIYELEQELAIKDQTITKLQLQSASATPRGNIPGQAQCLNPWPQSDLLPVRRNEAQHLVTCDSPDELIVALERERHCKERLTTENSRLEEQIKDYQQKLKELKKSIEEKDEEFIQLRNELIERTDVFTHGKQLYCKPESKVNRKMAESSSKNAVPLTGTDHPLYKERLDFAFQEICQEFNQLSALTKKQTELLSKYNCSKEVINMPFSMPIQCTDEGGEEHVAEHFVGKDKSVSKSSAVLQEGYRMQQEHLQVVESLSELDIRFPPSDNDYDFLNSAPEKTRPKTAFEDPIRKVDEALMQGDIQDLKDKNREECTLFETFPVGPTNKMKPNPFGDEQGKIANINTSVGTAVDNSTLRSPSSPSFLQPSKSFPNAESHQMISTEPTVIRGPQHPVWYPYHNKEGELLHQASKDSDPDLNSKTCEFCQEVFPAGTKAKEDFLRHLNSHFIAKNGF</sequence>
<organism evidence="10 11">
    <name type="scientific">Chiloscyllium punctatum</name>
    <name type="common">Brownbanded bambooshark</name>
    <name type="synonym">Hemiscyllium punctatum</name>
    <dbReference type="NCBI Taxonomy" id="137246"/>
    <lineage>
        <taxon>Eukaryota</taxon>
        <taxon>Metazoa</taxon>
        <taxon>Chordata</taxon>
        <taxon>Craniata</taxon>
        <taxon>Vertebrata</taxon>
        <taxon>Chondrichthyes</taxon>
        <taxon>Elasmobranchii</taxon>
        <taxon>Galeomorphii</taxon>
        <taxon>Galeoidea</taxon>
        <taxon>Orectolobiformes</taxon>
        <taxon>Hemiscylliidae</taxon>
        <taxon>Chiloscyllium</taxon>
    </lineage>
</organism>
<evidence type="ECO:0000313" key="11">
    <source>
        <dbReference type="Proteomes" id="UP000287033"/>
    </source>
</evidence>
<evidence type="ECO:0000256" key="2">
    <source>
        <dbReference type="ARBA" id="ARBA00022723"/>
    </source>
</evidence>
<dbReference type="OMA" id="PRICEFC"/>
<evidence type="ECO:0000259" key="9">
    <source>
        <dbReference type="PROSITE" id="PS51905"/>
    </source>
</evidence>
<dbReference type="Proteomes" id="UP000287033">
    <property type="component" value="Unassembled WGS sequence"/>
</dbReference>
<accession>A0A401RV50</accession>
<dbReference type="Pfam" id="PF12845">
    <property type="entry name" value="TBD"/>
    <property type="match status" value="1"/>
</dbReference>
<evidence type="ECO:0000256" key="6">
    <source>
        <dbReference type="PROSITE-ProRule" id="PRU01253"/>
    </source>
</evidence>
<keyword evidence="11" id="KW-1185">Reference proteome</keyword>
<evidence type="ECO:0000256" key="1">
    <source>
        <dbReference type="ARBA" id="ARBA00022553"/>
    </source>
</evidence>
<evidence type="ECO:0000256" key="8">
    <source>
        <dbReference type="SAM" id="MobiDB-lite"/>
    </source>
</evidence>
<dbReference type="AlphaFoldDB" id="A0A401RV50"/>
<evidence type="ECO:0000256" key="4">
    <source>
        <dbReference type="ARBA" id="ARBA00022833"/>
    </source>
</evidence>
<keyword evidence="5 7" id="KW-0175">Coiled coil</keyword>